<dbReference type="OrthoDB" id="9793637at2"/>
<evidence type="ECO:0000313" key="3">
    <source>
        <dbReference type="Proteomes" id="UP000037288"/>
    </source>
</evidence>
<protein>
    <recommendedName>
        <fullName evidence="1">Hemerythrin-like domain-containing protein</fullName>
    </recommendedName>
</protein>
<dbReference type="RefSeq" id="WP_049714803.1">
    <property type="nucleotide sequence ID" value="NZ_LFXA01000002.1"/>
</dbReference>
<dbReference type="Gene3D" id="1.20.120.520">
    <property type="entry name" value="nmb1532 protein domain like"/>
    <property type="match status" value="1"/>
</dbReference>
<reference evidence="3" key="1">
    <citation type="submission" date="2015-07" db="EMBL/GenBank/DDBJ databases">
        <title>Draft genome sequence of Streptomyces sp. CMAA 1322, a bacterium isolated from Caatinga biome, from dry forest semiarid of Brazil.</title>
        <authorList>
            <person name="Santos S.N."/>
            <person name="Gacesa R."/>
            <person name="Taketani R.G."/>
            <person name="Long P.F."/>
            <person name="Melo I.S."/>
        </authorList>
    </citation>
    <scope>NUCLEOTIDE SEQUENCE [LARGE SCALE GENOMIC DNA]</scope>
    <source>
        <strain evidence="3">CMAA 1322</strain>
    </source>
</reference>
<name>A0A0K9XLU1_9ACTN</name>
<comment type="caution">
    <text evidence="2">The sequence shown here is derived from an EMBL/GenBank/DDBJ whole genome shotgun (WGS) entry which is preliminary data.</text>
</comment>
<dbReference type="InterPro" id="IPR012312">
    <property type="entry name" value="Hemerythrin-like"/>
</dbReference>
<dbReference type="Proteomes" id="UP000037288">
    <property type="component" value="Unassembled WGS sequence"/>
</dbReference>
<evidence type="ECO:0000259" key="1">
    <source>
        <dbReference type="Pfam" id="PF01814"/>
    </source>
</evidence>
<evidence type="ECO:0000313" key="2">
    <source>
        <dbReference type="EMBL" id="KNB54061.1"/>
    </source>
</evidence>
<dbReference type="PATRIC" id="fig|1678637.3.peg.1268"/>
<gene>
    <name evidence="2" type="ORF">AC230_05850</name>
</gene>
<dbReference type="EMBL" id="LFXA01000002">
    <property type="protein sequence ID" value="KNB54061.1"/>
    <property type="molecule type" value="Genomic_DNA"/>
</dbReference>
<dbReference type="STRING" id="1678637.AC230_05850"/>
<dbReference type="PANTHER" id="PTHR35585:SF1">
    <property type="entry name" value="HHE DOMAIN PROTEIN (AFU_ORTHOLOGUE AFUA_4G00730)"/>
    <property type="match status" value="1"/>
</dbReference>
<feature type="domain" description="Hemerythrin-like" evidence="1">
    <location>
        <begin position="10"/>
        <end position="126"/>
    </location>
</feature>
<organism evidence="2 3">
    <name type="scientific">Streptomyces caatingaensis</name>
    <dbReference type="NCBI Taxonomy" id="1678637"/>
    <lineage>
        <taxon>Bacteria</taxon>
        <taxon>Bacillati</taxon>
        <taxon>Actinomycetota</taxon>
        <taxon>Actinomycetes</taxon>
        <taxon>Kitasatosporales</taxon>
        <taxon>Streptomycetaceae</taxon>
        <taxon>Streptomyces</taxon>
    </lineage>
</organism>
<keyword evidence="3" id="KW-1185">Reference proteome</keyword>
<proteinExistence type="predicted"/>
<accession>A0A0K9XLU1</accession>
<dbReference type="AlphaFoldDB" id="A0A0K9XLU1"/>
<sequence>MPQPQEPDLIGELSAGHRRVHRLFDALRAAAPGSAERGELADEVAVAFVRHAVAVQEHLYPVVRDRVAGRAAWAERGVAAHREVQRVLRELEGLAPADPRFTPLLVALIDRVTDDFLDEEQRLFPRVQAACPPETLRELGAAVRRSRLPTRPHPELAGSAPAARLLAPGAGLVDRLRDVLTGRAWSRWRAG</sequence>
<dbReference type="PANTHER" id="PTHR35585">
    <property type="entry name" value="HHE DOMAIN PROTEIN (AFU_ORTHOLOGUE AFUA_4G00730)"/>
    <property type="match status" value="1"/>
</dbReference>
<dbReference type="Pfam" id="PF01814">
    <property type="entry name" value="Hemerythrin"/>
    <property type="match status" value="1"/>
</dbReference>